<evidence type="ECO:0000256" key="2">
    <source>
        <dbReference type="SAM" id="Phobius"/>
    </source>
</evidence>
<protein>
    <submittedName>
        <fullName evidence="3">Uncharacterized protein</fullName>
    </submittedName>
</protein>
<feature type="compositionally biased region" description="Polar residues" evidence="1">
    <location>
        <begin position="1"/>
        <end position="15"/>
    </location>
</feature>
<keyword evidence="2" id="KW-0812">Transmembrane</keyword>
<keyword evidence="2" id="KW-0472">Membrane</keyword>
<evidence type="ECO:0000313" key="3">
    <source>
        <dbReference type="EMBL" id="ADC35869.1"/>
    </source>
</evidence>
<feature type="transmembrane region" description="Helical" evidence="2">
    <location>
        <begin position="57"/>
        <end position="81"/>
    </location>
</feature>
<reference evidence="3" key="1">
    <citation type="submission" date="2009-12" db="EMBL/GenBank/DDBJ databases">
        <authorList>
            <person name="Kielak A."/>
            <person name="van Veen J.A."/>
            <person name="Kowalchuk G.A."/>
        </authorList>
    </citation>
    <scope>NUCLEOTIDE SEQUENCE</scope>
</reference>
<accession>E3T6C5</accession>
<evidence type="ECO:0000256" key="1">
    <source>
        <dbReference type="SAM" id="MobiDB-lite"/>
    </source>
</evidence>
<dbReference type="AlphaFoldDB" id="E3T6C5"/>
<name>E3T6C5_9BACT</name>
<keyword evidence="2" id="KW-1133">Transmembrane helix</keyword>
<organism evidence="3">
    <name type="scientific">uncultured bacterium 92</name>
    <dbReference type="NCBI Taxonomy" id="698394"/>
    <lineage>
        <taxon>Bacteria</taxon>
        <taxon>environmental samples</taxon>
    </lineage>
</organism>
<feature type="region of interest" description="Disordered" evidence="1">
    <location>
        <begin position="1"/>
        <end position="22"/>
    </location>
</feature>
<sequence length="86" mass="8817">MAPQQMPVSVATSVSFAPRERGRSRISAVGRVLLIGVSSLALGLAVAPVVLPAGPHIRFASTVDGSLVLLGISFVSAGAVLRRRVV</sequence>
<proteinExistence type="predicted"/>
<reference evidence="3" key="2">
    <citation type="journal article" date="2010" name="Appl. Environ. Microbiol.">
        <title>Comparative analysis of acidobacterial genomic fragments from terrestrial and aquatic metagenomic libraries, with emphasis on acidobacteria subdivision 6.</title>
        <authorList>
            <person name="Kielak A.M."/>
            <person name="van Veen J.A."/>
            <person name="Kowalchuk G.A."/>
        </authorList>
    </citation>
    <scope>NUCLEOTIDE SEQUENCE</scope>
</reference>
<dbReference type="EMBL" id="GU260702">
    <property type="protein sequence ID" value="ADC35869.1"/>
    <property type="molecule type" value="Genomic_DNA"/>
</dbReference>
<feature type="transmembrane region" description="Helical" evidence="2">
    <location>
        <begin position="28"/>
        <end position="51"/>
    </location>
</feature>